<comment type="similarity">
    <text evidence="10">Belongs to the monovalent cation:proton antiporter 1 (CPA1) transporter (TC 2.A.36) family.</text>
</comment>
<feature type="transmembrane region" description="Helical" evidence="10">
    <location>
        <begin position="379"/>
        <end position="401"/>
    </location>
</feature>
<evidence type="ECO:0000313" key="12">
    <source>
        <dbReference type="EMBL" id="SKB79665.1"/>
    </source>
</evidence>
<feature type="transmembrane region" description="Helical" evidence="10">
    <location>
        <begin position="55"/>
        <end position="75"/>
    </location>
</feature>
<dbReference type="NCBIfam" id="TIGR00831">
    <property type="entry name" value="a_cpa1"/>
    <property type="match status" value="1"/>
</dbReference>
<feature type="transmembrane region" description="Helical" evidence="10">
    <location>
        <begin position="209"/>
        <end position="230"/>
    </location>
</feature>
<feature type="transmembrane region" description="Helical" evidence="10">
    <location>
        <begin position="413"/>
        <end position="436"/>
    </location>
</feature>
<feature type="transmembrane region" description="Helical" evidence="10">
    <location>
        <begin position="331"/>
        <end position="359"/>
    </location>
</feature>
<evidence type="ECO:0000256" key="1">
    <source>
        <dbReference type="ARBA" id="ARBA00004651"/>
    </source>
</evidence>
<comment type="subcellular location">
    <subcellularLocation>
        <location evidence="1 10">Cell membrane</location>
        <topology evidence="1 10">Multi-pass membrane protein</topology>
    </subcellularLocation>
</comment>
<keyword evidence="9 10" id="KW-0739">Sodium transport</keyword>
<dbReference type="EMBL" id="FUZA01000002">
    <property type="protein sequence ID" value="SKB79665.1"/>
    <property type="molecule type" value="Genomic_DNA"/>
</dbReference>
<keyword evidence="2 10" id="KW-0813">Transport</keyword>
<dbReference type="GO" id="GO:0051453">
    <property type="term" value="P:regulation of intracellular pH"/>
    <property type="evidence" value="ECO:0007669"/>
    <property type="project" value="TreeGrafter"/>
</dbReference>
<keyword evidence="6 10" id="KW-0915">Sodium</keyword>
<keyword evidence="5 10" id="KW-1133">Transmembrane helix</keyword>
<dbReference type="STRING" id="651661.SAMN05660293_02198"/>
<dbReference type="PANTHER" id="PTHR10110:SF86">
    <property type="entry name" value="SODIUM_HYDROGEN EXCHANGER 7"/>
    <property type="match status" value="1"/>
</dbReference>
<keyword evidence="4 10" id="KW-0812">Transmembrane</keyword>
<reference evidence="13" key="1">
    <citation type="submission" date="2017-02" db="EMBL/GenBank/DDBJ databases">
        <authorList>
            <person name="Varghese N."/>
            <person name="Submissions S."/>
        </authorList>
    </citation>
    <scope>NUCLEOTIDE SEQUENCE [LARGE SCALE GENOMIC DNA]</scope>
    <source>
        <strain evidence="13">DSM 22270</strain>
    </source>
</reference>
<evidence type="ECO:0000256" key="9">
    <source>
        <dbReference type="ARBA" id="ARBA00023201"/>
    </source>
</evidence>
<evidence type="ECO:0000256" key="5">
    <source>
        <dbReference type="ARBA" id="ARBA00022989"/>
    </source>
</evidence>
<dbReference type="GO" id="GO:0015385">
    <property type="term" value="F:sodium:proton antiporter activity"/>
    <property type="evidence" value="ECO:0007669"/>
    <property type="project" value="InterPro"/>
</dbReference>
<dbReference type="Gene3D" id="6.10.140.1330">
    <property type="match status" value="1"/>
</dbReference>
<dbReference type="PANTHER" id="PTHR10110">
    <property type="entry name" value="SODIUM/HYDROGEN EXCHANGER"/>
    <property type="match status" value="1"/>
</dbReference>
<dbReference type="GO" id="GO:0098719">
    <property type="term" value="P:sodium ion import across plasma membrane"/>
    <property type="evidence" value="ECO:0007669"/>
    <property type="project" value="TreeGrafter"/>
</dbReference>
<evidence type="ECO:0000256" key="4">
    <source>
        <dbReference type="ARBA" id="ARBA00022692"/>
    </source>
</evidence>
<feature type="transmembrane region" description="Helical" evidence="10">
    <location>
        <begin position="81"/>
        <end position="100"/>
    </location>
</feature>
<evidence type="ECO:0000256" key="10">
    <source>
        <dbReference type="RuleBase" id="RU366002"/>
    </source>
</evidence>
<sequence>MASGKKTCTTIEIYALIRANKGNLPSMHTLLPFLLAMIAAIVMLNMLASKLRIAYPILLVVAGLLVSFVPGLPMLRINPDLIFFIFLPPLLFEASWTISFKEMKKWWRIIGSFAFLVVFFTALSVAIVANHFIPGFTIASGFLLGGIVSPPDAVSTGAITKFVKIPKSTATILEGESLLNDASSLIVFRFALVAVGTGQFIWQEAALSFLWMAIGGAGLGLLLAWLFVQAHKRLPLDAQSAIALTLIEPYFMYWIAEQVHCSGILAVVCGGLYMSARRLIFLDSASRIQSFSVWESFVFILNGVVFLIIGLELPEIVEGLRNEGISLRIAIGFGVLVTGVLIAARMISSYAALLATIIFRPGVVPRARNNRRRWLMPLLLGWTGMRGVVSLAAALAIPITLDNGAAFPHRNLILVITFVAILLTLVVQGLTLPYLIKRTELFDGSADEELEESTRKKMKQGLKQHVYEFLKTKYDNDVIGHAGMEKFLKQWEERAKASDDSWMNYKTKVIFVEVLEIQRQYLSELNKDPLIDENIIRQQLYQIDLEEERLKII</sequence>
<keyword evidence="3 10" id="KW-1003">Cell membrane</keyword>
<protein>
    <submittedName>
        <fullName evidence="12">Sodium/proton antiporter, CPA1 family</fullName>
    </submittedName>
</protein>
<feature type="domain" description="Cation/H+ exchanger transmembrane" evidence="11">
    <location>
        <begin position="38"/>
        <end position="436"/>
    </location>
</feature>
<keyword evidence="7 10" id="KW-0406">Ion transport</keyword>
<dbReference type="Pfam" id="PF00999">
    <property type="entry name" value="Na_H_Exchanger"/>
    <property type="match status" value="1"/>
</dbReference>
<feature type="transmembrane region" description="Helical" evidence="10">
    <location>
        <begin position="293"/>
        <end position="311"/>
    </location>
</feature>
<feature type="transmembrane region" description="Helical" evidence="10">
    <location>
        <begin position="182"/>
        <end position="202"/>
    </location>
</feature>
<dbReference type="Proteomes" id="UP000190897">
    <property type="component" value="Unassembled WGS sequence"/>
</dbReference>
<dbReference type="GO" id="GO:0015386">
    <property type="term" value="F:potassium:proton antiporter activity"/>
    <property type="evidence" value="ECO:0007669"/>
    <property type="project" value="TreeGrafter"/>
</dbReference>
<dbReference type="InterPro" id="IPR018422">
    <property type="entry name" value="Cation/H_exchanger_CPA1"/>
</dbReference>
<dbReference type="AlphaFoldDB" id="A0A1T5E723"/>
<feature type="transmembrane region" description="Helical" evidence="10">
    <location>
        <begin position="30"/>
        <end position="48"/>
    </location>
</feature>
<evidence type="ECO:0000313" key="13">
    <source>
        <dbReference type="Proteomes" id="UP000190897"/>
    </source>
</evidence>
<proteinExistence type="inferred from homology"/>
<dbReference type="InterPro" id="IPR004705">
    <property type="entry name" value="Cation/H_exchanger_CPA1_bac"/>
</dbReference>
<name>A0A1T5E723_9BACT</name>
<evidence type="ECO:0000256" key="7">
    <source>
        <dbReference type="ARBA" id="ARBA00023065"/>
    </source>
</evidence>
<organism evidence="12 13">
    <name type="scientific">Dyadobacter psychrophilus</name>
    <dbReference type="NCBI Taxonomy" id="651661"/>
    <lineage>
        <taxon>Bacteria</taxon>
        <taxon>Pseudomonadati</taxon>
        <taxon>Bacteroidota</taxon>
        <taxon>Cytophagia</taxon>
        <taxon>Cytophagales</taxon>
        <taxon>Spirosomataceae</taxon>
        <taxon>Dyadobacter</taxon>
    </lineage>
</organism>
<keyword evidence="10" id="KW-0050">Antiport</keyword>
<comment type="function">
    <text evidence="10">Na(+)/H(+) antiporter that extrudes sodium in exchange for external protons.</text>
</comment>
<dbReference type="InterPro" id="IPR006153">
    <property type="entry name" value="Cation/H_exchanger_TM"/>
</dbReference>
<keyword evidence="13" id="KW-1185">Reference proteome</keyword>
<keyword evidence="8 10" id="KW-0472">Membrane</keyword>
<feature type="transmembrane region" description="Helical" evidence="10">
    <location>
        <begin position="250"/>
        <end position="273"/>
    </location>
</feature>
<evidence type="ECO:0000259" key="11">
    <source>
        <dbReference type="Pfam" id="PF00999"/>
    </source>
</evidence>
<feature type="transmembrane region" description="Helical" evidence="10">
    <location>
        <begin position="112"/>
        <end position="133"/>
    </location>
</feature>
<dbReference type="GO" id="GO:0005886">
    <property type="term" value="C:plasma membrane"/>
    <property type="evidence" value="ECO:0007669"/>
    <property type="project" value="UniProtKB-SubCell"/>
</dbReference>
<evidence type="ECO:0000256" key="3">
    <source>
        <dbReference type="ARBA" id="ARBA00022475"/>
    </source>
</evidence>
<evidence type="ECO:0000256" key="6">
    <source>
        <dbReference type="ARBA" id="ARBA00023053"/>
    </source>
</evidence>
<accession>A0A1T5E723</accession>
<evidence type="ECO:0000256" key="8">
    <source>
        <dbReference type="ARBA" id="ARBA00023136"/>
    </source>
</evidence>
<evidence type="ECO:0000256" key="2">
    <source>
        <dbReference type="ARBA" id="ARBA00022448"/>
    </source>
</evidence>
<gene>
    <name evidence="12" type="ORF">SAMN05660293_02198</name>
</gene>